<comment type="caution">
    <text evidence="1">The sequence shown here is derived from an EMBL/GenBank/DDBJ whole genome shotgun (WGS) entry which is preliminary data.</text>
</comment>
<proteinExistence type="predicted"/>
<dbReference type="AlphaFoldDB" id="A0A4Y2W9U5"/>
<dbReference type="Proteomes" id="UP000499080">
    <property type="component" value="Unassembled WGS sequence"/>
</dbReference>
<organism evidence="1 2">
    <name type="scientific">Araneus ventricosus</name>
    <name type="common">Orbweaver spider</name>
    <name type="synonym">Epeira ventricosa</name>
    <dbReference type="NCBI Taxonomy" id="182803"/>
    <lineage>
        <taxon>Eukaryota</taxon>
        <taxon>Metazoa</taxon>
        <taxon>Ecdysozoa</taxon>
        <taxon>Arthropoda</taxon>
        <taxon>Chelicerata</taxon>
        <taxon>Arachnida</taxon>
        <taxon>Araneae</taxon>
        <taxon>Araneomorphae</taxon>
        <taxon>Entelegynae</taxon>
        <taxon>Araneoidea</taxon>
        <taxon>Araneidae</taxon>
        <taxon>Araneus</taxon>
    </lineage>
</organism>
<dbReference type="EMBL" id="BGPR01056778">
    <property type="protein sequence ID" value="GBO33236.1"/>
    <property type="molecule type" value="Genomic_DNA"/>
</dbReference>
<evidence type="ECO:0000313" key="1">
    <source>
        <dbReference type="EMBL" id="GBO33236.1"/>
    </source>
</evidence>
<sequence length="76" mass="8342">MRKDIGKIWGCFADPMGHPYTQEPRRGRCGLAVRSLPRGRKAPGSKPDSNEDPPCMLAYCTLNHAAAINIGQASFR</sequence>
<protein>
    <submittedName>
        <fullName evidence="1">Uncharacterized protein</fullName>
    </submittedName>
</protein>
<reference evidence="1 2" key="1">
    <citation type="journal article" date="2019" name="Sci. Rep.">
        <title>Orb-weaving spider Araneus ventricosus genome elucidates the spidroin gene catalogue.</title>
        <authorList>
            <person name="Kono N."/>
            <person name="Nakamura H."/>
            <person name="Ohtoshi R."/>
            <person name="Moran D.A.P."/>
            <person name="Shinohara A."/>
            <person name="Yoshida Y."/>
            <person name="Fujiwara M."/>
            <person name="Mori M."/>
            <person name="Tomita M."/>
            <person name="Arakawa K."/>
        </authorList>
    </citation>
    <scope>NUCLEOTIDE SEQUENCE [LARGE SCALE GENOMIC DNA]</scope>
</reference>
<evidence type="ECO:0000313" key="2">
    <source>
        <dbReference type="Proteomes" id="UP000499080"/>
    </source>
</evidence>
<name>A0A4Y2W9U5_ARAVE</name>
<gene>
    <name evidence="1" type="ORF">AVEN_262986_1</name>
</gene>
<keyword evidence="2" id="KW-1185">Reference proteome</keyword>
<accession>A0A4Y2W9U5</accession>